<evidence type="ECO:0000313" key="2">
    <source>
        <dbReference type="Proteomes" id="UP001066276"/>
    </source>
</evidence>
<dbReference type="Proteomes" id="UP001066276">
    <property type="component" value="Chromosome 8"/>
</dbReference>
<dbReference type="EMBL" id="JANPWB010000012">
    <property type="protein sequence ID" value="KAJ1112404.1"/>
    <property type="molecule type" value="Genomic_DNA"/>
</dbReference>
<reference evidence="1" key="1">
    <citation type="journal article" date="2022" name="bioRxiv">
        <title>Sequencing and chromosome-scale assembly of the giantPleurodeles waltlgenome.</title>
        <authorList>
            <person name="Brown T."/>
            <person name="Elewa A."/>
            <person name="Iarovenko S."/>
            <person name="Subramanian E."/>
            <person name="Araus A.J."/>
            <person name="Petzold A."/>
            <person name="Susuki M."/>
            <person name="Suzuki K.-i.T."/>
            <person name="Hayashi T."/>
            <person name="Toyoda A."/>
            <person name="Oliveira C."/>
            <person name="Osipova E."/>
            <person name="Leigh N.D."/>
            <person name="Simon A."/>
            <person name="Yun M.H."/>
        </authorList>
    </citation>
    <scope>NUCLEOTIDE SEQUENCE</scope>
    <source>
        <strain evidence="1">20211129_DDA</strain>
        <tissue evidence="1">Liver</tissue>
    </source>
</reference>
<name>A0AAV7NB65_PLEWA</name>
<comment type="caution">
    <text evidence="1">The sequence shown here is derived from an EMBL/GenBank/DDBJ whole genome shotgun (WGS) entry which is preliminary data.</text>
</comment>
<evidence type="ECO:0000313" key="1">
    <source>
        <dbReference type="EMBL" id="KAJ1112404.1"/>
    </source>
</evidence>
<gene>
    <name evidence="1" type="ORF">NDU88_000668</name>
</gene>
<organism evidence="1 2">
    <name type="scientific">Pleurodeles waltl</name>
    <name type="common">Iberian ribbed newt</name>
    <dbReference type="NCBI Taxonomy" id="8319"/>
    <lineage>
        <taxon>Eukaryota</taxon>
        <taxon>Metazoa</taxon>
        <taxon>Chordata</taxon>
        <taxon>Craniata</taxon>
        <taxon>Vertebrata</taxon>
        <taxon>Euteleostomi</taxon>
        <taxon>Amphibia</taxon>
        <taxon>Batrachia</taxon>
        <taxon>Caudata</taxon>
        <taxon>Salamandroidea</taxon>
        <taxon>Salamandridae</taxon>
        <taxon>Pleurodelinae</taxon>
        <taxon>Pleurodeles</taxon>
    </lineage>
</organism>
<protein>
    <submittedName>
        <fullName evidence="1">Uncharacterized protein</fullName>
    </submittedName>
</protein>
<sequence length="127" mass="14152">MGRAPGADGILGEFDHALPHLSLNKMVEVGTEQLGMGLGQFLQNDRMVPAAQGLWDSFPGAPKEYAVVQQLQELAGRRKLITHLYAALDPDKKGNTDKARDRWALDCTRELTEFEWKRACEPVKSMT</sequence>
<proteinExistence type="predicted"/>
<keyword evidence="2" id="KW-1185">Reference proteome</keyword>
<accession>A0AAV7NB65</accession>
<dbReference type="AlphaFoldDB" id="A0AAV7NB65"/>